<evidence type="ECO:0000313" key="2">
    <source>
        <dbReference type="EMBL" id="KAH9842870.1"/>
    </source>
</evidence>
<dbReference type="RefSeq" id="XP_047783917.1">
    <property type="nucleotide sequence ID" value="XM_047917128.1"/>
</dbReference>
<dbReference type="EMBL" id="JADCUA010000002">
    <property type="protein sequence ID" value="KAH9842870.1"/>
    <property type="molecule type" value="Genomic_DNA"/>
</dbReference>
<keyword evidence="3" id="KW-1185">Reference proteome</keyword>
<dbReference type="PROSITE" id="PS51257">
    <property type="entry name" value="PROKAR_LIPOPROTEIN"/>
    <property type="match status" value="1"/>
</dbReference>
<evidence type="ECO:0000256" key="1">
    <source>
        <dbReference type="SAM" id="MobiDB-lite"/>
    </source>
</evidence>
<accession>A0ABQ8KUW4</accession>
<gene>
    <name evidence="2" type="ORF">C8Q71DRAFT_225004</name>
</gene>
<sequence>MRTTSTQVSSPSLALTTACALHRTAYCIPPPSTCSSDSNLGIPLPAARRSTHSSSPLAWSRQESSVMIPDSTSDKCGGTSGQDASAPRQIKNNAVQDVLVPRAAAQRRGESTDGARGPGVEPSGDTCSLPGADTIASTTPYGAASTATQALPYNYSG</sequence>
<evidence type="ECO:0000313" key="3">
    <source>
        <dbReference type="Proteomes" id="UP000814176"/>
    </source>
</evidence>
<reference evidence="2 3" key="1">
    <citation type="journal article" date="2021" name="Environ. Microbiol.">
        <title>Gene family expansions and transcriptome signatures uncover fungal adaptations to wood decay.</title>
        <authorList>
            <person name="Hage H."/>
            <person name="Miyauchi S."/>
            <person name="Viragh M."/>
            <person name="Drula E."/>
            <person name="Min B."/>
            <person name="Chaduli D."/>
            <person name="Navarro D."/>
            <person name="Favel A."/>
            <person name="Norest M."/>
            <person name="Lesage-Meessen L."/>
            <person name="Balint B."/>
            <person name="Merenyi Z."/>
            <person name="de Eugenio L."/>
            <person name="Morin E."/>
            <person name="Martinez A.T."/>
            <person name="Baldrian P."/>
            <person name="Stursova M."/>
            <person name="Martinez M.J."/>
            <person name="Novotny C."/>
            <person name="Magnuson J.K."/>
            <person name="Spatafora J.W."/>
            <person name="Maurice S."/>
            <person name="Pangilinan J."/>
            <person name="Andreopoulos W."/>
            <person name="LaButti K."/>
            <person name="Hundley H."/>
            <person name="Na H."/>
            <person name="Kuo A."/>
            <person name="Barry K."/>
            <person name="Lipzen A."/>
            <person name="Henrissat B."/>
            <person name="Riley R."/>
            <person name="Ahrendt S."/>
            <person name="Nagy L.G."/>
            <person name="Grigoriev I.V."/>
            <person name="Martin F."/>
            <person name="Rosso M.N."/>
        </authorList>
    </citation>
    <scope>NUCLEOTIDE SEQUENCE [LARGE SCALE GENOMIC DNA]</scope>
    <source>
        <strain evidence="2 3">CIRM-BRFM 1785</strain>
    </source>
</reference>
<feature type="region of interest" description="Disordered" evidence="1">
    <location>
        <begin position="32"/>
        <end position="142"/>
    </location>
</feature>
<protein>
    <submittedName>
        <fullName evidence="2">Uncharacterized protein</fullName>
    </submittedName>
</protein>
<name>A0ABQ8KUW4_9APHY</name>
<dbReference type="Proteomes" id="UP000814176">
    <property type="component" value="Unassembled WGS sequence"/>
</dbReference>
<feature type="compositionally biased region" description="Polar residues" evidence="1">
    <location>
        <begin position="52"/>
        <end position="65"/>
    </location>
</feature>
<comment type="caution">
    <text evidence="2">The sequence shown here is derived from an EMBL/GenBank/DDBJ whole genome shotgun (WGS) entry which is preliminary data.</text>
</comment>
<dbReference type="GeneID" id="71997860"/>
<proteinExistence type="predicted"/>
<organism evidence="2 3">
    <name type="scientific">Rhodofomes roseus</name>
    <dbReference type="NCBI Taxonomy" id="34475"/>
    <lineage>
        <taxon>Eukaryota</taxon>
        <taxon>Fungi</taxon>
        <taxon>Dikarya</taxon>
        <taxon>Basidiomycota</taxon>
        <taxon>Agaricomycotina</taxon>
        <taxon>Agaricomycetes</taxon>
        <taxon>Polyporales</taxon>
        <taxon>Rhodofomes</taxon>
    </lineage>
</organism>